<dbReference type="InterPro" id="IPR005543">
    <property type="entry name" value="PASTA_dom"/>
</dbReference>
<dbReference type="EMBL" id="CP007142">
    <property type="protein sequence ID" value="AJQ97772.1"/>
    <property type="molecule type" value="Genomic_DNA"/>
</dbReference>
<dbReference type="Gene3D" id="3.30.10.20">
    <property type="match status" value="1"/>
</dbReference>
<dbReference type="STRING" id="1445510.YC6258_05744"/>
<feature type="domain" description="PASTA" evidence="1">
    <location>
        <begin position="152"/>
        <end position="226"/>
    </location>
</feature>
<dbReference type="PROSITE" id="PS51178">
    <property type="entry name" value="PASTA"/>
    <property type="match status" value="1"/>
</dbReference>
<evidence type="ECO:0000313" key="2">
    <source>
        <dbReference type="EMBL" id="AJQ97772.1"/>
    </source>
</evidence>
<name>A0A0C5VSZ0_9GAMM</name>
<evidence type="ECO:0000259" key="1">
    <source>
        <dbReference type="PROSITE" id="PS51178"/>
    </source>
</evidence>
<reference evidence="2 3" key="1">
    <citation type="submission" date="2014-01" db="EMBL/GenBank/DDBJ databases">
        <title>Full genme sequencing of cellulolytic bacterium Gynuella sunshinyii YC6258T gen. nov., sp. nov.</title>
        <authorList>
            <person name="Khan H."/>
            <person name="Chung E.J."/>
            <person name="Chung Y.R."/>
        </authorList>
    </citation>
    <scope>NUCLEOTIDE SEQUENCE [LARGE SCALE GENOMIC DNA]</scope>
    <source>
        <strain evidence="2 3">YC6258</strain>
    </source>
</reference>
<keyword evidence="3" id="KW-1185">Reference proteome</keyword>
<organism evidence="2 3">
    <name type="scientific">Gynuella sunshinyii YC6258</name>
    <dbReference type="NCBI Taxonomy" id="1445510"/>
    <lineage>
        <taxon>Bacteria</taxon>
        <taxon>Pseudomonadati</taxon>
        <taxon>Pseudomonadota</taxon>
        <taxon>Gammaproteobacteria</taxon>
        <taxon>Oceanospirillales</taxon>
        <taxon>Saccharospirillaceae</taxon>
        <taxon>Gynuella</taxon>
    </lineage>
</organism>
<dbReference type="CDD" id="cd06577">
    <property type="entry name" value="PASTA_pknB"/>
    <property type="match status" value="1"/>
</dbReference>
<protein>
    <recommendedName>
        <fullName evidence="1">PASTA domain-containing protein</fullName>
    </recommendedName>
</protein>
<dbReference type="AlphaFoldDB" id="A0A0C5VSZ0"/>
<sequence>MSEISKLVKDVVASPLADIIAAVGRGVADAQQALDEGSLAKTLEMYAEDGEEALRILREIGYQPTFYALPETIGEVKVALTLGNTSATSQANSNQGKVNTLLSRTGLNLPGIKPKIYAAPVDAGYANRYNYQAEVSAKLTFKIVPIPAPSGTDELRLLPKLTGLSAATARENLNQLDLQVQFIDAQQNEITEVDDNAIVNAQQPAHDANKPIIIRAGDEITLTLANNADE</sequence>
<dbReference type="OrthoDB" id="6882896at2"/>
<dbReference type="Proteomes" id="UP000032266">
    <property type="component" value="Chromosome"/>
</dbReference>
<accession>A0A0C5VSZ0</accession>
<dbReference type="RefSeq" id="WP_044619427.1">
    <property type="nucleotide sequence ID" value="NZ_CP007142.1"/>
</dbReference>
<proteinExistence type="predicted"/>
<dbReference type="KEGG" id="gsn:YC6258_05744"/>
<dbReference type="PATRIC" id="fig|1445510.3.peg.5700"/>
<gene>
    <name evidence="2" type="ORF">YC6258_05744</name>
</gene>
<evidence type="ECO:0000313" key="3">
    <source>
        <dbReference type="Proteomes" id="UP000032266"/>
    </source>
</evidence>
<dbReference type="HOGENOM" id="CLU_1203462_0_0_6"/>